<feature type="chain" id="PRO_5045908015" description="Peptidase A1 domain-containing protein" evidence="4">
    <location>
        <begin position="22"/>
        <end position="538"/>
    </location>
</feature>
<sequence length="538" mass="55508">MASHTSRILALLLAAAGSSLATGYTSSSLTPRGPVSFPLSLESVQRHSGSLEKRNADIFLYNISAAAYLVTLSIGTPGQRVRVTVDTGSDELWVNPVCNFTSYYVDDADVKQCQSSGRYDPTLSNTSIDLHRTDKIRYGKGSVHFQYYNDTVTQPDSDISVKNFHFGVATRSTDLYEGILGLGFAQNKGYPTFASAIAEQGAAGGTTNVFSVALASSNEANAGVLVLGGVDTERFAGRMMPVPILPPPEADTLVRYWVKLDSIGLSDSGSTSSLQSNDSSKVYPGSGGPVVLDTGTTLSILPSSVIAALANDLGGGVLTPLDTRSSTSTPTAHFYKVPCAAIGRDSDVHSKDNQAGLKRTVDFSFNNGSAFIRVPLYEFSSEVTSSQGGPKTCVLGALAVDTDSSSSSGPSVDGLNPDLGLTMLLGASFLRGAYVAFDQSANSVYMAPYARCLGNNSNLQPLASEAPGMAGTIDGSCEVKDTLYAGGAGGYAAVASSNGTGTGSGSGNKKNAGSPVNSSSTASVMLAVLSVALALLLA</sequence>
<dbReference type="InterPro" id="IPR001461">
    <property type="entry name" value="Aspartic_peptidase_A1"/>
</dbReference>
<keyword evidence="3" id="KW-0645">Protease</keyword>
<organism evidence="6 7">
    <name type="scientific">Sporothrix bragantina</name>
    <dbReference type="NCBI Taxonomy" id="671064"/>
    <lineage>
        <taxon>Eukaryota</taxon>
        <taxon>Fungi</taxon>
        <taxon>Dikarya</taxon>
        <taxon>Ascomycota</taxon>
        <taxon>Pezizomycotina</taxon>
        <taxon>Sordariomycetes</taxon>
        <taxon>Sordariomycetidae</taxon>
        <taxon>Ophiostomatales</taxon>
        <taxon>Ophiostomataceae</taxon>
        <taxon>Sporothrix</taxon>
    </lineage>
</organism>
<evidence type="ECO:0000313" key="6">
    <source>
        <dbReference type="EMBL" id="CAK7218783.1"/>
    </source>
</evidence>
<dbReference type="EMBL" id="CAWUHC010000025">
    <property type="protein sequence ID" value="CAK7218783.1"/>
    <property type="molecule type" value="Genomic_DNA"/>
</dbReference>
<feature type="domain" description="Peptidase A1" evidence="5">
    <location>
        <begin position="68"/>
        <end position="447"/>
    </location>
</feature>
<dbReference type="PANTHER" id="PTHR47966:SF65">
    <property type="entry name" value="ASPARTIC-TYPE ENDOPEPTIDASE"/>
    <property type="match status" value="1"/>
</dbReference>
<evidence type="ECO:0000313" key="7">
    <source>
        <dbReference type="Proteomes" id="UP001642406"/>
    </source>
</evidence>
<evidence type="ECO:0000259" key="5">
    <source>
        <dbReference type="PROSITE" id="PS51767"/>
    </source>
</evidence>
<dbReference type="InterPro" id="IPR021109">
    <property type="entry name" value="Peptidase_aspartic_dom_sf"/>
</dbReference>
<keyword evidence="3" id="KW-0378">Hydrolase</keyword>
<dbReference type="Gene3D" id="2.40.70.10">
    <property type="entry name" value="Acid Proteases"/>
    <property type="match status" value="2"/>
</dbReference>
<dbReference type="PROSITE" id="PS51767">
    <property type="entry name" value="PEPTIDASE_A1"/>
    <property type="match status" value="1"/>
</dbReference>
<keyword evidence="4" id="KW-0732">Signal</keyword>
<dbReference type="Proteomes" id="UP001642406">
    <property type="component" value="Unassembled WGS sequence"/>
</dbReference>
<dbReference type="InterPro" id="IPR033121">
    <property type="entry name" value="PEPTIDASE_A1"/>
</dbReference>
<comment type="similarity">
    <text evidence="1 3">Belongs to the peptidase A1 family.</text>
</comment>
<keyword evidence="7" id="KW-1185">Reference proteome</keyword>
<protein>
    <recommendedName>
        <fullName evidence="5">Peptidase A1 domain-containing protein</fullName>
    </recommendedName>
</protein>
<evidence type="ECO:0000256" key="1">
    <source>
        <dbReference type="ARBA" id="ARBA00007447"/>
    </source>
</evidence>
<dbReference type="InterPro" id="IPR001969">
    <property type="entry name" value="Aspartic_peptidase_AS"/>
</dbReference>
<proteinExistence type="inferred from homology"/>
<accession>A0ABP0BGU6</accession>
<evidence type="ECO:0000256" key="3">
    <source>
        <dbReference type="RuleBase" id="RU000454"/>
    </source>
</evidence>
<gene>
    <name evidence="6" type="ORF">SBRCBS47491_003622</name>
</gene>
<keyword evidence="2 3" id="KW-0064">Aspartyl protease</keyword>
<evidence type="ECO:0000256" key="4">
    <source>
        <dbReference type="SAM" id="SignalP"/>
    </source>
</evidence>
<dbReference type="PROSITE" id="PS00141">
    <property type="entry name" value="ASP_PROTEASE"/>
    <property type="match status" value="1"/>
</dbReference>
<reference evidence="6 7" key="1">
    <citation type="submission" date="2024-01" db="EMBL/GenBank/DDBJ databases">
        <authorList>
            <person name="Allen C."/>
            <person name="Tagirdzhanova G."/>
        </authorList>
    </citation>
    <scope>NUCLEOTIDE SEQUENCE [LARGE SCALE GENOMIC DNA]</scope>
</reference>
<dbReference type="PANTHER" id="PTHR47966">
    <property type="entry name" value="BETA-SITE APP-CLEAVING ENZYME, ISOFORM A-RELATED"/>
    <property type="match status" value="1"/>
</dbReference>
<evidence type="ECO:0000256" key="2">
    <source>
        <dbReference type="ARBA" id="ARBA00022750"/>
    </source>
</evidence>
<dbReference type="SUPFAM" id="SSF50630">
    <property type="entry name" value="Acid proteases"/>
    <property type="match status" value="1"/>
</dbReference>
<comment type="caution">
    <text evidence="6">The sequence shown here is derived from an EMBL/GenBank/DDBJ whole genome shotgun (WGS) entry which is preliminary data.</text>
</comment>
<feature type="signal peptide" evidence="4">
    <location>
        <begin position="1"/>
        <end position="21"/>
    </location>
</feature>
<dbReference type="PRINTS" id="PR00792">
    <property type="entry name" value="PEPSIN"/>
</dbReference>
<name>A0ABP0BGU6_9PEZI</name>
<dbReference type="Pfam" id="PF00026">
    <property type="entry name" value="Asp"/>
    <property type="match status" value="1"/>
</dbReference>